<evidence type="ECO:0000313" key="2">
    <source>
        <dbReference type="EMBL" id="SEG13825.1"/>
    </source>
</evidence>
<sequence>MKIAIIIYSVSWLILLAIYLYRRKESTFNWKESDSVEKFAFFMVFLFAPIIILFLPYFLFTNIRDKRKSLKDAEERKREQQIEMEYRSTALASIRQAKALGNQNGRFDFHAYLASVGSSSTTNLYSHMQDENNYPKILALLPKLTLPDGMSLHVEKCKQQGSGDRSKLFVETPDGAYDQSIWDYINVECSEEGAWNAYILYNLWHILPMFWHALYNRRYYLFFEEFTDYIECLQKDDTIMVRKALKQHITSPDVVKANGRFYVTCCFFTNFGGLIQETIEITIDNGKATFHEIERKTLFEYQCGIMF</sequence>
<proteinExistence type="predicted"/>
<dbReference type="Proteomes" id="UP000236735">
    <property type="component" value="Unassembled WGS sequence"/>
</dbReference>
<organism evidence="2 3">
    <name type="scientific">Xylanibacter ruminicola</name>
    <name type="common">Prevotella ruminicola</name>
    <dbReference type="NCBI Taxonomy" id="839"/>
    <lineage>
        <taxon>Bacteria</taxon>
        <taxon>Pseudomonadati</taxon>
        <taxon>Bacteroidota</taxon>
        <taxon>Bacteroidia</taxon>
        <taxon>Bacteroidales</taxon>
        <taxon>Prevotellaceae</taxon>
        <taxon>Xylanibacter</taxon>
    </lineage>
</organism>
<feature type="transmembrane region" description="Helical" evidence="1">
    <location>
        <begin position="41"/>
        <end position="60"/>
    </location>
</feature>
<dbReference type="RefSeq" id="WP_103916302.1">
    <property type="nucleotide sequence ID" value="NZ_FNUV01000011.1"/>
</dbReference>
<dbReference type="EMBL" id="FNUV01000011">
    <property type="protein sequence ID" value="SEG13825.1"/>
    <property type="molecule type" value="Genomic_DNA"/>
</dbReference>
<evidence type="ECO:0000313" key="3">
    <source>
        <dbReference type="Proteomes" id="UP000236735"/>
    </source>
</evidence>
<accession>A0A1H5XQQ9</accession>
<feature type="transmembrane region" description="Helical" evidence="1">
    <location>
        <begin position="5"/>
        <end position="21"/>
    </location>
</feature>
<keyword evidence="1" id="KW-0812">Transmembrane</keyword>
<evidence type="ECO:0000256" key="1">
    <source>
        <dbReference type="SAM" id="Phobius"/>
    </source>
</evidence>
<keyword evidence="1" id="KW-1133">Transmembrane helix</keyword>
<dbReference type="AlphaFoldDB" id="A0A1H5XQQ9"/>
<name>A0A1H5XQQ9_XYLRU</name>
<protein>
    <submittedName>
        <fullName evidence="2">Uncharacterized protein</fullName>
    </submittedName>
</protein>
<reference evidence="2 3" key="1">
    <citation type="submission" date="2016-10" db="EMBL/GenBank/DDBJ databases">
        <authorList>
            <person name="de Groot N.N."/>
        </authorList>
    </citation>
    <scope>NUCLEOTIDE SEQUENCE [LARGE SCALE GENOMIC DNA]</scope>
    <source>
        <strain evidence="2 3">AR32</strain>
    </source>
</reference>
<keyword evidence="1" id="KW-0472">Membrane</keyword>
<gene>
    <name evidence="2" type="ORF">SAMN05216354_0082</name>
</gene>